<dbReference type="Proteomes" id="UP000008281">
    <property type="component" value="Unassembled WGS sequence"/>
</dbReference>
<dbReference type="OMA" id="IVELDIC"/>
<evidence type="ECO:0000313" key="1">
    <source>
        <dbReference type="EMBL" id="EFP09107.1"/>
    </source>
</evidence>
<protein>
    <submittedName>
        <fullName evidence="1">Uncharacterized protein</fullName>
    </submittedName>
</protein>
<organism evidence="2">
    <name type="scientific">Caenorhabditis remanei</name>
    <name type="common">Caenorhabditis vulgaris</name>
    <dbReference type="NCBI Taxonomy" id="31234"/>
    <lineage>
        <taxon>Eukaryota</taxon>
        <taxon>Metazoa</taxon>
        <taxon>Ecdysozoa</taxon>
        <taxon>Nematoda</taxon>
        <taxon>Chromadorea</taxon>
        <taxon>Rhabditida</taxon>
        <taxon>Rhabditina</taxon>
        <taxon>Rhabditomorpha</taxon>
        <taxon>Rhabditoidea</taxon>
        <taxon>Rhabditidae</taxon>
        <taxon>Peloderinae</taxon>
        <taxon>Caenorhabditis</taxon>
    </lineage>
</organism>
<gene>
    <name evidence="1" type="ORF">CRE_25476</name>
</gene>
<dbReference type="AlphaFoldDB" id="E3LRT1"/>
<evidence type="ECO:0000313" key="2">
    <source>
        <dbReference type="Proteomes" id="UP000008281"/>
    </source>
</evidence>
<dbReference type="FunCoup" id="E3LRT1">
    <property type="interactions" value="485"/>
</dbReference>
<proteinExistence type="predicted"/>
<name>E3LRT1_CAERE</name>
<accession>E3LRT1</accession>
<reference evidence="1" key="1">
    <citation type="submission" date="2007-07" db="EMBL/GenBank/DDBJ databases">
        <title>PCAP assembly of the Caenorhabditis remanei genome.</title>
        <authorList>
            <consortium name="The Caenorhabditis remanei Sequencing Consortium"/>
            <person name="Wilson R.K."/>
        </authorList>
    </citation>
    <scope>NUCLEOTIDE SEQUENCE [LARGE SCALE GENOMIC DNA]</scope>
    <source>
        <strain evidence="1">PB4641</strain>
    </source>
</reference>
<dbReference type="EMBL" id="DS268414">
    <property type="protein sequence ID" value="EFP09107.1"/>
    <property type="molecule type" value="Genomic_DNA"/>
</dbReference>
<dbReference type="InParanoid" id="E3LRT1"/>
<dbReference type="eggNOG" id="ENOG502T9Z4">
    <property type="taxonomic scope" value="Eukaryota"/>
</dbReference>
<keyword evidence="2" id="KW-1185">Reference proteome</keyword>
<dbReference type="HOGENOM" id="CLU_944087_0_0_1"/>
<dbReference type="OrthoDB" id="5774191at2759"/>
<sequence length="306" mass="35846">MRLASSQVRSLSTRSEKDFERVISVYQLWKKYKFRFDELTSPQEPAIDISRSDRKHDYYEHISLVPGCPRIALEAPTGFIQKAKTNVKGYMRNAFVRGIGLQDDKDDFLELCNSTFFEILRAMREEDFSKLSEVTLGGNETLQFHRSAAHKLTKVQREALNITQDDLLGDNGHIIRQPYLKYEVGPYIHNIDFTNVDAVGNTYPAAGENQGDKVLCRLVKENFICLNYFFFRYKVVIGGVYKFDLLRKEMEKETGWDHKIKTPKDYGFKWPRYTIVELDICQWAQNKMPIKLDVNRDIYDFHVFSF</sequence>